<evidence type="ECO:0000259" key="9">
    <source>
        <dbReference type="Pfam" id="PF18052"/>
    </source>
</evidence>
<protein>
    <submittedName>
        <fullName evidence="12">Uncharacterized protein</fullName>
    </submittedName>
</protein>
<dbReference type="Proteomes" id="UP000823388">
    <property type="component" value="Chromosome 8K"/>
</dbReference>
<evidence type="ECO:0000259" key="8">
    <source>
        <dbReference type="Pfam" id="PF00931"/>
    </source>
</evidence>
<keyword evidence="6 7" id="KW-0175">Coiled coil</keyword>
<evidence type="ECO:0000313" key="13">
    <source>
        <dbReference type="Proteomes" id="UP000823388"/>
    </source>
</evidence>
<feature type="domain" description="Disease resistance protein winged helix" evidence="10">
    <location>
        <begin position="423"/>
        <end position="494"/>
    </location>
</feature>
<dbReference type="FunFam" id="1.10.10.10:FF:000322">
    <property type="entry name" value="Probable disease resistance protein At1g63360"/>
    <property type="match status" value="1"/>
</dbReference>
<dbReference type="GO" id="GO:0002758">
    <property type="term" value="P:innate immune response-activating signaling pathway"/>
    <property type="evidence" value="ECO:0007669"/>
    <property type="project" value="UniProtKB-ARBA"/>
</dbReference>
<gene>
    <name evidence="12" type="ORF">PVAP13_8KG170700</name>
</gene>
<accession>A0A8T0PKK8</accession>
<dbReference type="InterPro" id="IPR002182">
    <property type="entry name" value="NB-ARC"/>
</dbReference>
<dbReference type="Pfam" id="PF23559">
    <property type="entry name" value="WHD_DRP"/>
    <property type="match status" value="1"/>
</dbReference>
<comment type="caution">
    <text evidence="12">The sequence shown here is derived from an EMBL/GenBank/DDBJ whole genome shotgun (WGS) entry which is preliminary data.</text>
</comment>
<dbReference type="AlphaFoldDB" id="A0A8T0PKK8"/>
<feature type="coiled-coil region" evidence="7">
    <location>
        <begin position="26"/>
        <end position="53"/>
    </location>
</feature>
<evidence type="ECO:0000259" key="11">
    <source>
        <dbReference type="Pfam" id="PF23598"/>
    </source>
</evidence>
<feature type="coiled-coil region" evidence="7">
    <location>
        <begin position="115"/>
        <end position="142"/>
    </location>
</feature>
<keyword evidence="3" id="KW-0677">Repeat</keyword>
<dbReference type="InterPro" id="IPR058922">
    <property type="entry name" value="WHD_DRP"/>
</dbReference>
<dbReference type="InterPro" id="IPR032675">
    <property type="entry name" value="LRR_dom_sf"/>
</dbReference>
<dbReference type="SUPFAM" id="SSF52058">
    <property type="entry name" value="L domain-like"/>
    <property type="match status" value="1"/>
</dbReference>
<dbReference type="Gene3D" id="1.10.10.10">
    <property type="entry name" value="Winged helix-like DNA-binding domain superfamily/Winged helix DNA-binding domain"/>
    <property type="match status" value="1"/>
</dbReference>
<comment type="similarity">
    <text evidence="1">Belongs to the disease resistance NB-LRR family.</text>
</comment>
<evidence type="ECO:0000256" key="6">
    <source>
        <dbReference type="ARBA" id="ARBA00023054"/>
    </source>
</evidence>
<evidence type="ECO:0000313" key="12">
    <source>
        <dbReference type="EMBL" id="KAG2561655.1"/>
    </source>
</evidence>
<dbReference type="Pfam" id="PF23598">
    <property type="entry name" value="LRR_14"/>
    <property type="match status" value="1"/>
</dbReference>
<reference evidence="12" key="1">
    <citation type="submission" date="2020-05" db="EMBL/GenBank/DDBJ databases">
        <title>WGS assembly of Panicum virgatum.</title>
        <authorList>
            <person name="Lovell J.T."/>
            <person name="Jenkins J."/>
            <person name="Shu S."/>
            <person name="Juenger T.E."/>
            <person name="Schmutz J."/>
        </authorList>
    </citation>
    <scope>NUCLEOTIDE SEQUENCE</scope>
    <source>
        <strain evidence="12">AP13</strain>
    </source>
</reference>
<dbReference type="EMBL" id="CM029051">
    <property type="protein sequence ID" value="KAG2561655.1"/>
    <property type="molecule type" value="Genomic_DNA"/>
</dbReference>
<sequence length="918" mass="104308">MELAAAALGSLLRKLGSLLTNEYRLQKAVRGEIRFLQAEMESMQAALECVSKLPADKIDGIHKIWARDLKELVYDIEDNVDAFMVRIDTPVDGKTHSFRRYFDRIIDLLTKAKHRHQISNEIQEIKNRIQEVSGRRERYKFENIVVHPDNKKMDPRLPSLYVDVKKLVALLMRGEGGKKQQLLVVSIVGVGGLGETSLAHLVYQRIRRQFQSQAFVSVSLKPEINKIFSSILRQVSGMEYPNDEAWDQTELIAKIRQILEKNRYIIVFDDIWSDSAWIQIKCALIENNLGSKVIVTTRNVDVAKISCSPIDATLYELDPLSYEDSKRLLYSRVYNEGEEIHPELEEVSRNFLKKCGGVPLAIITIAGLLASRHKAKYEWYSVYKSMGSGLEKDKTMENMREILHLSYCDLPSYLKPCLLYLSMFPEDHMIPRYDLVLTWVAEGFVDEKQGSNLYDIAKWYFNELVNRSIIQPVNKDENGNAKYCRVHDMILDLIISLSVQENFVTISEGSHLIAPARKIRRLSLQGTKVYCNKEATTEEQAILPSTVNVSQVRSLIASGDTCKCPPPLSRFAILRVLSLTCFPGKRNHVKDLGSLLHLRYLKLGGKLEVELLKELGNLQHLKALDLFSADIEELPASIIRLRQLECLIIPRTVKVPNGIENLMSLELLRWLNVEKSLGTLVGLGNLIKLQGLGISGLHSSESCAETFLQGLSNLGNLRRLSFRGHGICSLNCMPDQWQGPSHLQRFCSNDLTFCQVPRWFSSLSELSNVSIRVNLLRQGDLELLGALPVLCFLKLQVDPNGTTDKQLVVGANQPFRCLTEFEFYHYSRCWLVFAQGVMPKLQRLELSFGVRKREDGGFDTGLENLLSLKHVAFKVDCTGARIREVQDAETKIRNVVGIHPSHPVLTLSRKHENLKRKE</sequence>
<dbReference type="InterPro" id="IPR042197">
    <property type="entry name" value="Apaf_helical"/>
</dbReference>
<organism evidence="12 13">
    <name type="scientific">Panicum virgatum</name>
    <name type="common">Blackwell switchgrass</name>
    <dbReference type="NCBI Taxonomy" id="38727"/>
    <lineage>
        <taxon>Eukaryota</taxon>
        <taxon>Viridiplantae</taxon>
        <taxon>Streptophyta</taxon>
        <taxon>Embryophyta</taxon>
        <taxon>Tracheophyta</taxon>
        <taxon>Spermatophyta</taxon>
        <taxon>Magnoliopsida</taxon>
        <taxon>Liliopsida</taxon>
        <taxon>Poales</taxon>
        <taxon>Poaceae</taxon>
        <taxon>PACMAD clade</taxon>
        <taxon>Panicoideae</taxon>
        <taxon>Panicodae</taxon>
        <taxon>Paniceae</taxon>
        <taxon>Panicinae</taxon>
        <taxon>Panicum</taxon>
        <taxon>Panicum sect. Hiantes</taxon>
    </lineage>
</organism>
<dbReference type="Pfam" id="PF00931">
    <property type="entry name" value="NB-ARC"/>
    <property type="match status" value="1"/>
</dbReference>
<evidence type="ECO:0000256" key="7">
    <source>
        <dbReference type="SAM" id="Coils"/>
    </source>
</evidence>
<dbReference type="InterPro" id="IPR036388">
    <property type="entry name" value="WH-like_DNA-bd_sf"/>
</dbReference>
<dbReference type="InterPro" id="IPR055414">
    <property type="entry name" value="LRR_R13L4/SHOC2-like"/>
</dbReference>
<evidence type="ECO:0000256" key="3">
    <source>
        <dbReference type="ARBA" id="ARBA00022737"/>
    </source>
</evidence>
<evidence type="ECO:0000259" key="10">
    <source>
        <dbReference type="Pfam" id="PF23559"/>
    </source>
</evidence>
<dbReference type="PRINTS" id="PR00364">
    <property type="entry name" value="DISEASERSIST"/>
</dbReference>
<dbReference type="CDD" id="cd14798">
    <property type="entry name" value="RX-CC_like"/>
    <property type="match status" value="1"/>
</dbReference>
<dbReference type="Gene3D" id="3.40.50.300">
    <property type="entry name" value="P-loop containing nucleotide triphosphate hydrolases"/>
    <property type="match status" value="1"/>
</dbReference>
<evidence type="ECO:0000256" key="1">
    <source>
        <dbReference type="ARBA" id="ARBA00008894"/>
    </source>
</evidence>
<dbReference type="GO" id="GO:0009626">
    <property type="term" value="P:plant-type hypersensitive response"/>
    <property type="evidence" value="ECO:0007669"/>
    <property type="project" value="UniProtKB-ARBA"/>
</dbReference>
<keyword evidence="2" id="KW-0433">Leucine-rich repeat</keyword>
<dbReference type="GO" id="GO:0042742">
    <property type="term" value="P:defense response to bacterium"/>
    <property type="evidence" value="ECO:0007669"/>
    <property type="project" value="UniProtKB-ARBA"/>
</dbReference>
<dbReference type="SUPFAM" id="SSF52540">
    <property type="entry name" value="P-loop containing nucleoside triphosphate hydrolases"/>
    <property type="match status" value="1"/>
</dbReference>
<feature type="domain" description="Disease resistance N-terminal" evidence="9">
    <location>
        <begin position="7"/>
        <end position="90"/>
    </location>
</feature>
<dbReference type="InterPro" id="IPR038005">
    <property type="entry name" value="RX-like_CC"/>
</dbReference>
<dbReference type="InterPro" id="IPR044974">
    <property type="entry name" value="Disease_R_plants"/>
</dbReference>
<keyword evidence="4" id="KW-0547">Nucleotide-binding</keyword>
<proteinExistence type="inferred from homology"/>
<keyword evidence="5" id="KW-0611">Plant defense</keyword>
<evidence type="ECO:0000256" key="2">
    <source>
        <dbReference type="ARBA" id="ARBA00022614"/>
    </source>
</evidence>
<dbReference type="Pfam" id="PF18052">
    <property type="entry name" value="Rx_N"/>
    <property type="match status" value="1"/>
</dbReference>
<dbReference type="PANTHER" id="PTHR23155:SF1137">
    <property type="entry name" value="OS08G0387700 PROTEIN"/>
    <property type="match status" value="1"/>
</dbReference>
<keyword evidence="13" id="KW-1185">Reference proteome</keyword>
<dbReference type="InterPro" id="IPR027417">
    <property type="entry name" value="P-loop_NTPase"/>
</dbReference>
<dbReference type="PANTHER" id="PTHR23155">
    <property type="entry name" value="DISEASE RESISTANCE PROTEIN RP"/>
    <property type="match status" value="1"/>
</dbReference>
<feature type="domain" description="NB-ARC" evidence="8">
    <location>
        <begin position="164"/>
        <end position="335"/>
    </location>
</feature>
<name>A0A8T0PKK8_PANVG</name>
<evidence type="ECO:0000256" key="5">
    <source>
        <dbReference type="ARBA" id="ARBA00022821"/>
    </source>
</evidence>
<evidence type="ECO:0000256" key="4">
    <source>
        <dbReference type="ARBA" id="ARBA00022741"/>
    </source>
</evidence>
<dbReference type="Gene3D" id="1.10.8.430">
    <property type="entry name" value="Helical domain of apoptotic protease-activating factors"/>
    <property type="match status" value="1"/>
</dbReference>
<feature type="domain" description="Disease resistance R13L4/SHOC-2-like LRR" evidence="11">
    <location>
        <begin position="551"/>
        <end position="905"/>
    </location>
</feature>
<dbReference type="Gene3D" id="3.80.10.10">
    <property type="entry name" value="Ribonuclease Inhibitor"/>
    <property type="match status" value="1"/>
</dbReference>
<dbReference type="GO" id="GO:0043531">
    <property type="term" value="F:ADP binding"/>
    <property type="evidence" value="ECO:0007669"/>
    <property type="project" value="InterPro"/>
</dbReference>
<dbReference type="Gene3D" id="1.20.5.4130">
    <property type="match status" value="1"/>
</dbReference>
<dbReference type="InterPro" id="IPR041118">
    <property type="entry name" value="Rx_N"/>
</dbReference>